<protein>
    <submittedName>
        <fullName evidence="1">Uncharacterized protein</fullName>
    </submittedName>
</protein>
<name>A0A1Y1IP90_KLENI</name>
<evidence type="ECO:0000313" key="2">
    <source>
        <dbReference type="Proteomes" id="UP000054558"/>
    </source>
</evidence>
<dbReference type="Proteomes" id="UP000054558">
    <property type="component" value="Unassembled WGS sequence"/>
</dbReference>
<gene>
    <name evidence="1" type="ORF">KFL_010490010</name>
</gene>
<dbReference type="PANTHER" id="PTHR46601">
    <property type="entry name" value="ULP_PROTEASE DOMAIN-CONTAINING PROTEIN"/>
    <property type="match status" value="1"/>
</dbReference>
<organism evidence="1 2">
    <name type="scientific">Klebsormidium nitens</name>
    <name type="common">Green alga</name>
    <name type="synonym">Ulothrix nitens</name>
    <dbReference type="NCBI Taxonomy" id="105231"/>
    <lineage>
        <taxon>Eukaryota</taxon>
        <taxon>Viridiplantae</taxon>
        <taxon>Streptophyta</taxon>
        <taxon>Klebsormidiophyceae</taxon>
        <taxon>Klebsormidiales</taxon>
        <taxon>Klebsormidiaceae</taxon>
        <taxon>Klebsormidium</taxon>
    </lineage>
</organism>
<dbReference type="OMA" id="VEPWHEH"/>
<accession>A0A1Y1IP90</accession>
<dbReference type="OrthoDB" id="10065669at2759"/>
<keyword evidence="2" id="KW-1185">Reference proteome</keyword>
<sequence>MAGLPVPQAHRHLPQEAIVSVIDFAENYSFQVQNEIQSMHWYSDQVTILVHHDEHRDIVKELHFYISDDKDHGTVFVQHCLVDVHYAWLKAKGITLDKHVFFSDGAASQFKSAHAFYFDTRHLGLTEVPAEWNFFESGHGKGEHDGMGALVKSALRKWQLLDGDDAPRLTNAKEVVELLQARLKTAAPSSFPSRADQRAETARYFHLIEMDSVKDLPKLCCKTVPGTRKIHSLKGSSNPNNPTVLFHKELSCFCGPCQAGNDEVCEEVARVGQWLQANLEPTGDIPDALEGDEDEGAIFGGDYDDLSGLLC</sequence>
<dbReference type="PANTHER" id="PTHR46601:SF1">
    <property type="entry name" value="ADF-H DOMAIN-CONTAINING PROTEIN"/>
    <property type="match status" value="1"/>
</dbReference>
<proteinExistence type="predicted"/>
<evidence type="ECO:0000313" key="1">
    <source>
        <dbReference type="EMBL" id="GAQ92554.1"/>
    </source>
</evidence>
<reference evidence="1 2" key="1">
    <citation type="journal article" date="2014" name="Nat. Commun.">
        <title>Klebsormidium flaccidum genome reveals primary factors for plant terrestrial adaptation.</title>
        <authorList>
            <person name="Hori K."/>
            <person name="Maruyama F."/>
            <person name="Fujisawa T."/>
            <person name="Togashi T."/>
            <person name="Yamamoto N."/>
            <person name="Seo M."/>
            <person name="Sato S."/>
            <person name="Yamada T."/>
            <person name="Mori H."/>
            <person name="Tajima N."/>
            <person name="Moriyama T."/>
            <person name="Ikeuchi M."/>
            <person name="Watanabe M."/>
            <person name="Wada H."/>
            <person name="Kobayashi K."/>
            <person name="Saito M."/>
            <person name="Masuda T."/>
            <person name="Sasaki-Sekimoto Y."/>
            <person name="Mashiguchi K."/>
            <person name="Awai K."/>
            <person name="Shimojima M."/>
            <person name="Masuda S."/>
            <person name="Iwai M."/>
            <person name="Nobusawa T."/>
            <person name="Narise T."/>
            <person name="Kondo S."/>
            <person name="Saito H."/>
            <person name="Sato R."/>
            <person name="Murakawa M."/>
            <person name="Ihara Y."/>
            <person name="Oshima-Yamada Y."/>
            <person name="Ohtaka K."/>
            <person name="Satoh M."/>
            <person name="Sonobe K."/>
            <person name="Ishii M."/>
            <person name="Ohtani R."/>
            <person name="Kanamori-Sato M."/>
            <person name="Honoki R."/>
            <person name="Miyazaki D."/>
            <person name="Mochizuki H."/>
            <person name="Umetsu J."/>
            <person name="Higashi K."/>
            <person name="Shibata D."/>
            <person name="Kamiya Y."/>
            <person name="Sato N."/>
            <person name="Nakamura Y."/>
            <person name="Tabata S."/>
            <person name="Ida S."/>
            <person name="Kurokawa K."/>
            <person name="Ohta H."/>
        </authorList>
    </citation>
    <scope>NUCLEOTIDE SEQUENCE [LARGE SCALE GENOMIC DNA]</scope>
    <source>
        <strain evidence="1 2">NIES-2285</strain>
    </source>
</reference>
<dbReference type="EMBL" id="DF237998">
    <property type="protein sequence ID" value="GAQ92554.1"/>
    <property type="molecule type" value="Genomic_DNA"/>
</dbReference>
<dbReference type="AlphaFoldDB" id="A0A1Y1IP90"/>